<reference evidence="4 5" key="1">
    <citation type="journal article" date="2021" name="Elife">
        <title>Chloroplast acquisition without the gene transfer in kleptoplastic sea slugs, Plakobranchus ocellatus.</title>
        <authorList>
            <person name="Maeda T."/>
            <person name="Takahashi S."/>
            <person name="Yoshida T."/>
            <person name="Shimamura S."/>
            <person name="Takaki Y."/>
            <person name="Nagai Y."/>
            <person name="Toyoda A."/>
            <person name="Suzuki Y."/>
            <person name="Arimoto A."/>
            <person name="Ishii H."/>
            <person name="Satoh N."/>
            <person name="Nishiyama T."/>
            <person name="Hasebe M."/>
            <person name="Maruyama T."/>
            <person name="Minagawa J."/>
            <person name="Obokata J."/>
            <person name="Shigenobu S."/>
        </authorList>
    </citation>
    <scope>NUCLEOTIDE SEQUENCE [LARGE SCALE GENOMIC DNA]</scope>
</reference>
<gene>
    <name evidence="4" type="ORF">PoB_006315300</name>
</gene>
<dbReference type="InterPro" id="IPR055470">
    <property type="entry name" value="DUF7042"/>
</dbReference>
<keyword evidence="5" id="KW-1185">Reference proteome</keyword>
<keyword evidence="1" id="KW-1133">Transmembrane helix</keyword>
<keyword evidence="1" id="KW-0812">Transmembrane</keyword>
<evidence type="ECO:0000259" key="2">
    <source>
        <dbReference type="Pfam" id="PF23069"/>
    </source>
</evidence>
<protein>
    <submittedName>
        <fullName evidence="4">Actin cytoplasmic type 5</fullName>
    </submittedName>
</protein>
<dbReference type="AlphaFoldDB" id="A0AAV4CXK8"/>
<dbReference type="Pfam" id="PF23069">
    <property type="entry name" value="DUF7042"/>
    <property type="match status" value="2"/>
</dbReference>
<dbReference type="InterPro" id="IPR055471">
    <property type="entry name" value="DUF7043"/>
</dbReference>
<dbReference type="PANTHER" id="PTHR22255:SF1">
    <property type="entry name" value="LD32918P"/>
    <property type="match status" value="1"/>
</dbReference>
<proteinExistence type="predicted"/>
<accession>A0AAV4CXK8</accession>
<evidence type="ECO:0000256" key="1">
    <source>
        <dbReference type="SAM" id="Phobius"/>
    </source>
</evidence>
<feature type="domain" description="DUF7042" evidence="2">
    <location>
        <begin position="139"/>
        <end position="275"/>
    </location>
</feature>
<comment type="caution">
    <text evidence="4">The sequence shown here is derived from an EMBL/GenBank/DDBJ whole genome shotgun (WGS) entry which is preliminary data.</text>
</comment>
<dbReference type="Pfam" id="PF23070">
    <property type="entry name" value="DUF7043"/>
    <property type="match status" value="1"/>
</dbReference>
<organism evidence="4 5">
    <name type="scientific">Plakobranchus ocellatus</name>
    <dbReference type="NCBI Taxonomy" id="259542"/>
    <lineage>
        <taxon>Eukaryota</taxon>
        <taxon>Metazoa</taxon>
        <taxon>Spiralia</taxon>
        <taxon>Lophotrochozoa</taxon>
        <taxon>Mollusca</taxon>
        <taxon>Gastropoda</taxon>
        <taxon>Heterobranchia</taxon>
        <taxon>Euthyneura</taxon>
        <taxon>Panpulmonata</taxon>
        <taxon>Sacoglossa</taxon>
        <taxon>Placobranchoidea</taxon>
        <taxon>Plakobranchidae</taxon>
        <taxon>Plakobranchus</taxon>
    </lineage>
</organism>
<keyword evidence="1" id="KW-0472">Membrane</keyword>
<feature type="domain" description="DUF7042" evidence="2">
    <location>
        <begin position="428"/>
        <end position="565"/>
    </location>
</feature>
<sequence>MLEEDQSPHMRYEIYWSFGIDAKTSRRISHRLILLLFIQVLHAACKFPSYYGGSWYHRLSGLDTDVEISPRRGKWVDNQGGDRDCEDSYEHPKQEVSEGANYTMLLASGGNCFICIDVIYRSPYILQFRQVSPSMDCIDSIEGLFQFSYEVDQGGGGVCNDSRNIIQACQTPGSPNYDNKDFLMTYNVCPDVSTSFKASIRYKCMGSWVAYLNGQVYTFVGLKDDSTGVIQDQFKCLMTLRDQRSADNSISWGMTRFGDCRDLKSLESSPYRIVLRRIAPQTKYMLPQCTLPGNITGTWFTQGLQFASDVRINSTHIYYRTMLSQFDYEETWFSCQANLGTRYLMTKVVVGRCEVSFTCFDLAPRHQGVVRYRVGRSTKLPLDAEKRTRNERFLTDSFMETCSWQWLTFARENVDWKYEVLIQNPPSPVTCPIGGRFSFTQHSHDFYQLYDTRIRGVTLSPRNQISCLHNVSEIKSCVADRSKLEIDAWYCETVDFSGKPIGEYDEPDHVLTCVGFWLEDMRSYLITYDEEDAVSKYRCWVYERISWTQLALSRAETARCPKDQTAFSYRTEGARFYMELTEAERLFDDCPPRFDAGFVVAKPITLYRLFDGSASALQPRLLFIAAVITIAVWFGVER</sequence>
<feature type="transmembrane region" description="Helical" evidence="1">
    <location>
        <begin position="617"/>
        <end position="636"/>
    </location>
</feature>
<evidence type="ECO:0000313" key="5">
    <source>
        <dbReference type="Proteomes" id="UP000735302"/>
    </source>
</evidence>
<dbReference type="Proteomes" id="UP000735302">
    <property type="component" value="Unassembled WGS sequence"/>
</dbReference>
<dbReference type="GO" id="GO:0042060">
    <property type="term" value="P:wound healing"/>
    <property type="evidence" value="ECO:0007669"/>
    <property type="project" value="TreeGrafter"/>
</dbReference>
<dbReference type="EMBL" id="BLXT01007118">
    <property type="protein sequence ID" value="GFO36648.1"/>
    <property type="molecule type" value="Genomic_DNA"/>
</dbReference>
<evidence type="ECO:0000313" key="4">
    <source>
        <dbReference type="EMBL" id="GFO36648.1"/>
    </source>
</evidence>
<evidence type="ECO:0000259" key="3">
    <source>
        <dbReference type="Pfam" id="PF23070"/>
    </source>
</evidence>
<dbReference type="PANTHER" id="PTHR22255">
    <property type="entry name" value="LP06548P"/>
    <property type="match status" value="1"/>
</dbReference>
<name>A0AAV4CXK8_9GAST</name>
<feature type="domain" description="DUF7043" evidence="3">
    <location>
        <begin position="287"/>
        <end position="379"/>
    </location>
</feature>